<dbReference type="STRING" id="1308866.J416_13574"/>
<dbReference type="eggNOG" id="ENOG503386N">
    <property type="taxonomic scope" value="Bacteria"/>
</dbReference>
<evidence type="ECO:0000256" key="1">
    <source>
        <dbReference type="SAM" id="MobiDB-lite"/>
    </source>
</evidence>
<keyword evidence="3" id="KW-1185">Reference proteome</keyword>
<dbReference type="EMBL" id="APML01000069">
    <property type="protein sequence ID" value="ENH95917.1"/>
    <property type="molecule type" value="Genomic_DNA"/>
</dbReference>
<organism evidence="2 3">
    <name type="scientific">Gracilibacillus halophilus YIM-C55.5</name>
    <dbReference type="NCBI Taxonomy" id="1308866"/>
    <lineage>
        <taxon>Bacteria</taxon>
        <taxon>Bacillati</taxon>
        <taxon>Bacillota</taxon>
        <taxon>Bacilli</taxon>
        <taxon>Bacillales</taxon>
        <taxon>Bacillaceae</taxon>
        <taxon>Gracilibacillus</taxon>
    </lineage>
</organism>
<dbReference type="PATRIC" id="fig|1308866.3.peg.2742"/>
<dbReference type="Pfam" id="PF14153">
    <property type="entry name" value="Spore_coat_CotO"/>
    <property type="match status" value="1"/>
</dbReference>
<evidence type="ECO:0008006" key="4">
    <source>
        <dbReference type="Google" id="ProtNLM"/>
    </source>
</evidence>
<dbReference type="RefSeq" id="WP_003473293.1">
    <property type="nucleotide sequence ID" value="NZ_APML01000069.1"/>
</dbReference>
<evidence type="ECO:0000313" key="3">
    <source>
        <dbReference type="Proteomes" id="UP000012283"/>
    </source>
</evidence>
<reference evidence="2 3" key="1">
    <citation type="submission" date="2013-03" db="EMBL/GenBank/DDBJ databases">
        <title>Draft genome sequence of Gracibacillus halophilus YIM-C55.5, a moderately halophilic and thermophilic organism from the Xiaochaidamu salt lake.</title>
        <authorList>
            <person name="Sugumar T."/>
            <person name="Polireddy D.R."/>
            <person name="Antony A."/>
            <person name="Madhava Y.R."/>
            <person name="Sivakumar N."/>
        </authorList>
    </citation>
    <scope>NUCLEOTIDE SEQUENCE [LARGE SCALE GENOMIC DNA]</scope>
    <source>
        <strain evidence="2 3">YIM-C55.5</strain>
    </source>
</reference>
<dbReference type="InterPro" id="IPR025439">
    <property type="entry name" value="Spore_coat_CotO"/>
</dbReference>
<evidence type="ECO:0000313" key="2">
    <source>
        <dbReference type="EMBL" id="ENH95917.1"/>
    </source>
</evidence>
<sequence>MKRKRTHIPRVYVDQPHFIEPNPAMQYVYRTKKRSKATNLESTDNNDPEKKKRQKTKRENGEERQMVHEDLDANETIGEDSDQQEDHLHAGDDEKEMMKVKKRFKDMTLEEKVIHFANKPFHVPKAKCHIITEQKGYFGYIDDYQDDMVIIKLVNRARPISIPFEQIEEIKLIGF</sequence>
<name>N4WIB2_9BACI</name>
<protein>
    <recommendedName>
        <fullName evidence="4">Spore coat protein CotO</fullName>
    </recommendedName>
</protein>
<accession>N4WIB2</accession>
<feature type="compositionally biased region" description="Basic and acidic residues" evidence="1">
    <location>
        <begin position="57"/>
        <end position="71"/>
    </location>
</feature>
<comment type="caution">
    <text evidence="2">The sequence shown here is derived from an EMBL/GenBank/DDBJ whole genome shotgun (WGS) entry which is preliminary data.</text>
</comment>
<proteinExistence type="predicted"/>
<gene>
    <name evidence="2" type="ORF">J416_13574</name>
</gene>
<dbReference type="Proteomes" id="UP000012283">
    <property type="component" value="Unassembled WGS sequence"/>
</dbReference>
<dbReference type="AlphaFoldDB" id="N4WIB2"/>
<feature type="region of interest" description="Disordered" evidence="1">
    <location>
        <begin position="1"/>
        <end position="90"/>
    </location>
</feature>